<dbReference type="SUPFAM" id="SSF161070">
    <property type="entry name" value="SNF-like"/>
    <property type="match status" value="1"/>
</dbReference>
<feature type="transmembrane region" description="Helical" evidence="11">
    <location>
        <begin position="12"/>
        <end position="32"/>
    </location>
</feature>
<feature type="binding site" evidence="8">
    <location>
        <position position="324"/>
    </location>
    <ligand>
        <name>Na(+)</name>
        <dbReference type="ChEBI" id="CHEBI:29101"/>
        <label>1</label>
    </ligand>
</feature>
<comment type="caution">
    <text evidence="12">The sequence shown here is derived from an EMBL/GenBank/DDBJ whole genome shotgun (WGS) entry which is preliminary data.</text>
</comment>
<name>A0A553PFF0_TIGCA</name>
<feature type="disulfide bond" evidence="9">
    <location>
        <begin position="127"/>
        <end position="136"/>
    </location>
</feature>
<comment type="similarity">
    <text evidence="2">Belongs to the sodium:neurotransmitter symporter (SNF) (TC 2.A.22) family.</text>
</comment>
<dbReference type="InterPro" id="IPR037272">
    <property type="entry name" value="SNS_sf"/>
</dbReference>
<keyword evidence="5" id="KW-0769">Symport</keyword>
<dbReference type="PROSITE" id="PS50267">
    <property type="entry name" value="NA_NEUROTRAN_SYMP_3"/>
    <property type="match status" value="1"/>
</dbReference>
<feature type="transmembrane region" description="Helical" evidence="11">
    <location>
        <begin position="268"/>
        <end position="286"/>
    </location>
</feature>
<dbReference type="GO" id="GO:0005886">
    <property type="term" value="C:plasma membrane"/>
    <property type="evidence" value="ECO:0007669"/>
    <property type="project" value="TreeGrafter"/>
</dbReference>
<sequence>MSSNERESWGNHCEFFLTSLGLAVGLGNVWRFPYVCYTNGAGSFLIPYILMLLIVGIPALFVESSIGQYGRAGANKVFGRLTPIFKGLGYGMLVVRFLVNVYYVVICAWALFYLCAGFTANLPWKGCVNSWNTDDCYDIDQAEECNPDLEYEEWNMTFYQKVCVTKEHYCQSHGYSTYDAESEVCIAEDLSGMSDTNFTEVLQSRSISPAEDYLNGRVLGLTKDFATGEQYDWYDFGGLRWELCLCLLLAWLLVVLSLIKGLQSLGKAAYVITLSPYFVLTALLIYTTQLEGSGNGISYYLAPEWDKLAEVQIWSKAASQILFSLSVGFGSQLVLSSYNQFKNNTQRDSILISICNSLTSIYAGFVVFSILGYLEYKTKSPIDQVVQGGISLAFVSYPTAVLEMTPPPLWSFLFFFMLINLALSSICGGVQTFIAFILDEKPEWNRHRVKIVIIVCIIYFLLGLPMCMNGGIHLFTIFDKRTTSSLLFITMLEIIIVAWFYGVNQFFKAAKEMDIPIPTFVAWLWRIMLVVVTPLLLAIITILSWINHEDMAYNNYVYPNSVQICGWVMELLPLGITAVYPLWTLCKARSKEGRMIDLLFKPTDSWFEAHILEEENAAAADLASRKSSTSRQSRKSLKSTSSKSEGKDNEGFRSD</sequence>
<feature type="transmembrane region" description="Helical" evidence="11">
    <location>
        <begin position="523"/>
        <end position="546"/>
    </location>
</feature>
<evidence type="ECO:0000313" key="13">
    <source>
        <dbReference type="Proteomes" id="UP000318571"/>
    </source>
</evidence>
<feature type="transmembrane region" description="Helical" evidence="11">
    <location>
        <begin position="350"/>
        <end position="374"/>
    </location>
</feature>
<dbReference type="OrthoDB" id="6354857at2759"/>
<proteinExistence type="inferred from homology"/>
<dbReference type="Pfam" id="PF00209">
    <property type="entry name" value="SNF"/>
    <property type="match status" value="2"/>
</dbReference>
<gene>
    <name evidence="12" type="ORF">TCAL_11783</name>
</gene>
<keyword evidence="7 11" id="KW-0472">Membrane</keyword>
<evidence type="ECO:0000256" key="10">
    <source>
        <dbReference type="SAM" id="MobiDB-lite"/>
    </source>
</evidence>
<dbReference type="PRINTS" id="PR00176">
    <property type="entry name" value="NANEUSMPORT"/>
</dbReference>
<keyword evidence="3" id="KW-0813">Transport</keyword>
<dbReference type="GO" id="GO:0046872">
    <property type="term" value="F:metal ion binding"/>
    <property type="evidence" value="ECO:0007669"/>
    <property type="project" value="UniProtKB-KW"/>
</dbReference>
<feature type="binding site" evidence="8">
    <location>
        <position position="23"/>
    </location>
    <ligand>
        <name>Na(+)</name>
        <dbReference type="ChEBI" id="CHEBI:29101"/>
        <label>1</label>
    </ligand>
</feature>
<feature type="compositionally biased region" description="Basic and acidic residues" evidence="10">
    <location>
        <begin position="644"/>
        <end position="655"/>
    </location>
</feature>
<keyword evidence="9" id="KW-1015">Disulfide bond</keyword>
<evidence type="ECO:0008006" key="14">
    <source>
        <dbReference type="Google" id="ProtNLM"/>
    </source>
</evidence>
<feature type="transmembrane region" description="Helical" evidence="11">
    <location>
        <begin position="451"/>
        <end position="478"/>
    </location>
</feature>
<reference evidence="12 13" key="1">
    <citation type="journal article" date="2018" name="Nat. Ecol. Evol.">
        <title>Genomic signatures of mitonuclear coevolution across populations of Tigriopus californicus.</title>
        <authorList>
            <person name="Barreto F.S."/>
            <person name="Watson E.T."/>
            <person name="Lima T.G."/>
            <person name="Willett C.S."/>
            <person name="Edmands S."/>
            <person name="Li W."/>
            <person name="Burton R.S."/>
        </authorList>
    </citation>
    <scope>NUCLEOTIDE SEQUENCE [LARGE SCALE GENOMIC DNA]</scope>
    <source>
        <strain evidence="12 13">San Diego</strain>
    </source>
</reference>
<feature type="binding site" evidence="8">
    <location>
        <position position="425"/>
    </location>
    <ligand>
        <name>Na(+)</name>
        <dbReference type="ChEBI" id="CHEBI:29101"/>
        <label>1</label>
    </ligand>
</feature>
<evidence type="ECO:0000256" key="8">
    <source>
        <dbReference type="PIRSR" id="PIRSR600175-1"/>
    </source>
</evidence>
<keyword evidence="8" id="KW-0479">Metal-binding</keyword>
<feature type="region of interest" description="Disordered" evidence="10">
    <location>
        <begin position="619"/>
        <end position="655"/>
    </location>
</feature>
<evidence type="ECO:0000256" key="5">
    <source>
        <dbReference type="ARBA" id="ARBA00022847"/>
    </source>
</evidence>
<keyword evidence="8" id="KW-0915">Sodium</keyword>
<feature type="compositionally biased region" description="Low complexity" evidence="10">
    <location>
        <begin position="619"/>
        <end position="631"/>
    </location>
</feature>
<evidence type="ECO:0000256" key="2">
    <source>
        <dbReference type="ARBA" id="ARBA00006459"/>
    </source>
</evidence>
<evidence type="ECO:0000256" key="9">
    <source>
        <dbReference type="PIRSR" id="PIRSR600175-2"/>
    </source>
</evidence>
<dbReference type="GO" id="GO:0035725">
    <property type="term" value="P:sodium ion transmembrane transport"/>
    <property type="evidence" value="ECO:0007669"/>
    <property type="project" value="TreeGrafter"/>
</dbReference>
<feature type="binding site" evidence="8">
    <location>
        <position position="28"/>
    </location>
    <ligand>
        <name>Na(+)</name>
        <dbReference type="ChEBI" id="CHEBI:29101"/>
        <label>1</label>
    </ligand>
</feature>
<organism evidence="12 13">
    <name type="scientific">Tigriopus californicus</name>
    <name type="common">Marine copepod</name>
    <dbReference type="NCBI Taxonomy" id="6832"/>
    <lineage>
        <taxon>Eukaryota</taxon>
        <taxon>Metazoa</taxon>
        <taxon>Ecdysozoa</taxon>
        <taxon>Arthropoda</taxon>
        <taxon>Crustacea</taxon>
        <taxon>Multicrustacea</taxon>
        <taxon>Hexanauplia</taxon>
        <taxon>Copepoda</taxon>
        <taxon>Harpacticoida</taxon>
        <taxon>Harpacticidae</taxon>
        <taxon>Tigriopus</taxon>
    </lineage>
</organism>
<feature type="binding site" evidence="8">
    <location>
        <position position="24"/>
    </location>
    <ligand>
        <name>Na(+)</name>
        <dbReference type="ChEBI" id="CHEBI:29101"/>
        <label>1</label>
    </ligand>
</feature>
<dbReference type="InterPro" id="IPR000175">
    <property type="entry name" value="Na/ntran_symport"/>
</dbReference>
<feature type="binding site" evidence="8">
    <location>
        <position position="21"/>
    </location>
    <ligand>
        <name>Na(+)</name>
        <dbReference type="ChEBI" id="CHEBI:29101"/>
        <label>1</label>
    </ligand>
</feature>
<evidence type="ECO:0000313" key="12">
    <source>
        <dbReference type="EMBL" id="TRY76399.1"/>
    </source>
</evidence>
<dbReference type="GO" id="GO:0015293">
    <property type="term" value="F:symporter activity"/>
    <property type="evidence" value="ECO:0007669"/>
    <property type="project" value="UniProtKB-KW"/>
</dbReference>
<feature type="transmembrane region" description="Helical" evidence="11">
    <location>
        <begin position="412"/>
        <end position="439"/>
    </location>
</feature>
<feature type="transmembrane region" description="Helical" evidence="11">
    <location>
        <begin position="239"/>
        <end position="259"/>
    </location>
</feature>
<feature type="transmembrane region" description="Helical" evidence="11">
    <location>
        <begin position="44"/>
        <end position="66"/>
    </location>
</feature>
<accession>A0A553PFF0</accession>
<keyword evidence="6 11" id="KW-1133">Transmembrane helix</keyword>
<dbReference type="Proteomes" id="UP000318571">
    <property type="component" value="Chromosome 5"/>
</dbReference>
<dbReference type="AlphaFoldDB" id="A0A553PFF0"/>
<feature type="transmembrane region" description="Helical" evidence="11">
    <location>
        <begin position="317"/>
        <end position="338"/>
    </location>
</feature>
<dbReference type="PANTHER" id="PTHR11616">
    <property type="entry name" value="SODIUM/CHLORIDE DEPENDENT TRANSPORTER"/>
    <property type="match status" value="1"/>
</dbReference>
<feature type="transmembrane region" description="Helical" evidence="11">
    <location>
        <begin position="87"/>
        <end position="114"/>
    </location>
</feature>
<keyword evidence="13" id="KW-1185">Reference proteome</keyword>
<dbReference type="EMBL" id="VCGU01000004">
    <property type="protein sequence ID" value="TRY76399.1"/>
    <property type="molecule type" value="Genomic_DNA"/>
</dbReference>
<dbReference type="PANTHER" id="PTHR11616:SF240">
    <property type="entry name" value="BLOATED TUBULES, ISOFORM B-RELATED"/>
    <property type="match status" value="1"/>
</dbReference>
<evidence type="ECO:0000256" key="7">
    <source>
        <dbReference type="ARBA" id="ARBA00023136"/>
    </source>
</evidence>
<evidence type="ECO:0000256" key="3">
    <source>
        <dbReference type="ARBA" id="ARBA00022448"/>
    </source>
</evidence>
<feature type="binding site" evidence="8">
    <location>
        <position position="421"/>
    </location>
    <ligand>
        <name>Na(+)</name>
        <dbReference type="ChEBI" id="CHEBI:29101"/>
        <label>1</label>
    </ligand>
</feature>
<evidence type="ECO:0000256" key="4">
    <source>
        <dbReference type="ARBA" id="ARBA00022692"/>
    </source>
</evidence>
<feature type="binding site" evidence="8">
    <location>
        <position position="356"/>
    </location>
    <ligand>
        <name>Na(+)</name>
        <dbReference type="ChEBI" id="CHEBI:29101"/>
        <label>1</label>
    </ligand>
</feature>
<evidence type="ECO:0000256" key="6">
    <source>
        <dbReference type="ARBA" id="ARBA00022989"/>
    </source>
</evidence>
<evidence type="ECO:0000256" key="1">
    <source>
        <dbReference type="ARBA" id="ARBA00004141"/>
    </source>
</evidence>
<feature type="transmembrane region" description="Helical" evidence="11">
    <location>
        <begin position="484"/>
        <end position="502"/>
    </location>
</feature>
<keyword evidence="4 11" id="KW-0812">Transmembrane</keyword>
<evidence type="ECO:0000256" key="11">
    <source>
        <dbReference type="SAM" id="Phobius"/>
    </source>
</evidence>
<feature type="transmembrane region" description="Helical" evidence="11">
    <location>
        <begin position="566"/>
        <end position="586"/>
    </location>
</feature>
<comment type="subcellular location">
    <subcellularLocation>
        <location evidence="1">Membrane</location>
        <topology evidence="1">Multi-pass membrane protein</topology>
    </subcellularLocation>
</comment>
<protein>
    <recommendedName>
        <fullName evidence="14">Transporter</fullName>
    </recommendedName>
</protein>